<comment type="caution">
    <text evidence="1">The sequence shown here is derived from an EMBL/GenBank/DDBJ whole genome shotgun (WGS) entry which is preliminary data.</text>
</comment>
<accession>A0ABW8N755</accession>
<gene>
    <name evidence="1" type="ORF">ABIA52_002306</name>
</gene>
<reference evidence="1 2" key="1">
    <citation type="submission" date="2024-10" db="EMBL/GenBank/DDBJ databases">
        <title>Novel secondary metabolite-producing bacteria for plant disease control.</title>
        <authorList>
            <person name="Chevrette M."/>
        </authorList>
    </citation>
    <scope>NUCLEOTIDE SEQUENCE [LARGE SCALE GENOMIC DNA]</scope>
    <source>
        <strain evidence="1 2">J30 TE3557</strain>
    </source>
</reference>
<dbReference type="EMBL" id="JBIYEW010000003">
    <property type="protein sequence ID" value="MFK4639417.1"/>
    <property type="molecule type" value="Genomic_DNA"/>
</dbReference>
<sequence length="160" mass="17963">MTYIAEARPRRRATPATPRLNRVELRLSESRVTRARIDSHVRTLLSQRNEAIAAALADKVSLSAISTVVGIRAADVKRLAGAYQDLHFSGVRHDWHLTRLFTVVRQLDAALEDKEQTAQKLRCDILEGLESGRMDIFRIAALTALPAERIRELMRPGAVQ</sequence>
<name>A0ABW8N755_9MICC</name>
<dbReference type="RefSeq" id="WP_143054059.1">
    <property type="nucleotide sequence ID" value="NZ_JBIYEW010000003.1"/>
</dbReference>
<organism evidence="1 2">
    <name type="scientific">Paenarthrobacter histidinolovorans</name>
    <dbReference type="NCBI Taxonomy" id="43664"/>
    <lineage>
        <taxon>Bacteria</taxon>
        <taxon>Bacillati</taxon>
        <taxon>Actinomycetota</taxon>
        <taxon>Actinomycetes</taxon>
        <taxon>Micrococcales</taxon>
        <taxon>Micrococcaceae</taxon>
        <taxon>Paenarthrobacter</taxon>
    </lineage>
</organism>
<dbReference type="Proteomes" id="UP001620520">
    <property type="component" value="Unassembled WGS sequence"/>
</dbReference>
<proteinExistence type="predicted"/>
<keyword evidence="2" id="KW-1185">Reference proteome</keyword>
<evidence type="ECO:0000313" key="2">
    <source>
        <dbReference type="Proteomes" id="UP001620520"/>
    </source>
</evidence>
<protein>
    <submittedName>
        <fullName evidence="1">Uncharacterized protein</fullName>
    </submittedName>
</protein>
<evidence type="ECO:0000313" key="1">
    <source>
        <dbReference type="EMBL" id="MFK4639417.1"/>
    </source>
</evidence>